<dbReference type="InterPro" id="IPR053879">
    <property type="entry name" value="HYDIN_VesB_CFA65-like_Ig"/>
</dbReference>
<keyword evidence="4 9" id="KW-0645">Protease</keyword>
<dbReference type="PROSITE" id="PS51892">
    <property type="entry name" value="SUBTILASE"/>
    <property type="match status" value="1"/>
</dbReference>
<dbReference type="PANTHER" id="PTHR42884">
    <property type="entry name" value="PROPROTEIN CONVERTASE SUBTILISIN/KEXIN-RELATED"/>
    <property type="match status" value="1"/>
</dbReference>
<keyword evidence="6 9" id="KW-0720">Serine protease</keyword>
<dbReference type="PRINTS" id="PR00723">
    <property type="entry name" value="SUBTILISIN"/>
</dbReference>
<evidence type="ECO:0000259" key="11">
    <source>
        <dbReference type="PROSITE" id="PS50853"/>
    </source>
</evidence>
<dbReference type="PANTHER" id="PTHR42884:SF14">
    <property type="entry name" value="NEUROENDOCRINE CONVERTASE 1"/>
    <property type="match status" value="1"/>
</dbReference>
<dbReference type="SUPFAM" id="SSF52743">
    <property type="entry name" value="Subtilisin-like"/>
    <property type="match status" value="1"/>
</dbReference>
<feature type="active site" description="Charge relay system" evidence="9">
    <location>
        <position position="222"/>
    </location>
</feature>
<dbReference type="GO" id="GO:0005737">
    <property type="term" value="C:cytoplasm"/>
    <property type="evidence" value="ECO:0007669"/>
    <property type="project" value="UniProtKB-SubCell"/>
</dbReference>
<protein>
    <submittedName>
        <fullName evidence="12">S8 family serine peptidase</fullName>
    </submittedName>
</protein>
<evidence type="ECO:0000256" key="4">
    <source>
        <dbReference type="ARBA" id="ARBA00022670"/>
    </source>
</evidence>
<comment type="caution">
    <text evidence="12">The sequence shown here is derived from an EMBL/GenBank/DDBJ whole genome shotgun (WGS) entry which is preliminary data.</text>
</comment>
<dbReference type="InterPro" id="IPR022398">
    <property type="entry name" value="Peptidase_S8_His-AS"/>
</dbReference>
<dbReference type="OrthoDB" id="1489355at2"/>
<dbReference type="GO" id="GO:0016485">
    <property type="term" value="P:protein processing"/>
    <property type="evidence" value="ECO:0007669"/>
    <property type="project" value="TreeGrafter"/>
</dbReference>
<dbReference type="PROSITE" id="PS50853">
    <property type="entry name" value="FN3"/>
    <property type="match status" value="1"/>
</dbReference>
<evidence type="ECO:0000256" key="10">
    <source>
        <dbReference type="SAM" id="SignalP"/>
    </source>
</evidence>
<dbReference type="EMBL" id="VZCB01000089">
    <property type="protein sequence ID" value="MQN81709.1"/>
    <property type="molecule type" value="Genomic_DNA"/>
</dbReference>
<dbReference type="Pfam" id="PF00041">
    <property type="entry name" value="fn3"/>
    <property type="match status" value="1"/>
</dbReference>
<feature type="chain" id="PRO_5026012432" evidence="10">
    <location>
        <begin position="23"/>
        <end position="2634"/>
    </location>
</feature>
<dbReference type="InterPro" id="IPR032304">
    <property type="entry name" value="Peptidase_S8_N"/>
</dbReference>
<keyword evidence="8" id="KW-0966">Cell projection</keyword>
<comment type="similarity">
    <text evidence="9">Belongs to the peptidase S8 family.</text>
</comment>
<evidence type="ECO:0000256" key="7">
    <source>
        <dbReference type="ARBA" id="ARBA00023069"/>
    </source>
</evidence>
<dbReference type="GO" id="GO:0016020">
    <property type="term" value="C:membrane"/>
    <property type="evidence" value="ECO:0007669"/>
    <property type="project" value="TreeGrafter"/>
</dbReference>
<dbReference type="PROSITE" id="PS00137">
    <property type="entry name" value="SUBTILASE_HIS"/>
    <property type="match status" value="1"/>
</dbReference>
<dbReference type="PROSITE" id="PS00138">
    <property type="entry name" value="SUBTILASE_SER"/>
    <property type="match status" value="1"/>
</dbReference>
<proteinExistence type="inferred from homology"/>
<dbReference type="Gene3D" id="3.40.50.200">
    <property type="entry name" value="Peptidase S8/S53 domain"/>
    <property type="match status" value="1"/>
</dbReference>
<evidence type="ECO:0000256" key="3">
    <source>
        <dbReference type="ARBA" id="ARBA00022490"/>
    </source>
</evidence>
<dbReference type="InterPro" id="IPR003961">
    <property type="entry name" value="FN3_dom"/>
</dbReference>
<evidence type="ECO:0000256" key="9">
    <source>
        <dbReference type="PROSITE-ProRule" id="PRU01240"/>
    </source>
</evidence>
<evidence type="ECO:0000256" key="6">
    <source>
        <dbReference type="ARBA" id="ARBA00022825"/>
    </source>
</evidence>
<keyword evidence="7" id="KW-0969">Cilium</keyword>
<keyword evidence="10" id="KW-0732">Signal</keyword>
<feature type="signal peptide" evidence="10">
    <location>
        <begin position="1"/>
        <end position="22"/>
    </location>
</feature>
<organism evidence="12 13">
    <name type="scientific">Segatella copri</name>
    <dbReference type="NCBI Taxonomy" id="165179"/>
    <lineage>
        <taxon>Bacteria</taxon>
        <taxon>Pseudomonadati</taxon>
        <taxon>Bacteroidota</taxon>
        <taxon>Bacteroidia</taxon>
        <taxon>Bacteroidales</taxon>
        <taxon>Prevotellaceae</taxon>
        <taxon>Segatella</taxon>
    </lineage>
</organism>
<feature type="active site" description="Charge relay system" evidence="9">
    <location>
        <position position="456"/>
    </location>
</feature>
<reference evidence="12 13" key="1">
    <citation type="submission" date="2019-09" db="EMBL/GenBank/DDBJ databases">
        <title>Distinct polysaccharide growth profiles of human intestinal Prevotella copri isolates.</title>
        <authorList>
            <person name="Fehlner-Peach H."/>
            <person name="Magnabosco C."/>
            <person name="Raghavan V."/>
            <person name="Scher J.U."/>
            <person name="Tett A."/>
            <person name="Cox L.M."/>
            <person name="Gottsegen C."/>
            <person name="Watters A."/>
            <person name="Wiltshire- Gordon J.D."/>
            <person name="Segata N."/>
            <person name="Bonneau R."/>
            <person name="Littman D.R."/>
        </authorList>
    </citation>
    <scope>NUCLEOTIDE SEQUENCE [LARGE SCALE GENOMIC DNA]</scope>
    <source>
        <strain evidence="13">iA622</strain>
    </source>
</reference>
<dbReference type="InterPro" id="IPR000209">
    <property type="entry name" value="Peptidase_S8/S53_dom"/>
</dbReference>
<feature type="active site" description="Charge relay system" evidence="9">
    <location>
        <position position="277"/>
    </location>
</feature>
<dbReference type="Proteomes" id="UP000480425">
    <property type="component" value="Unassembled WGS sequence"/>
</dbReference>
<dbReference type="InterPro" id="IPR015500">
    <property type="entry name" value="Peptidase_S8_subtilisin-rel"/>
</dbReference>
<gene>
    <name evidence="12" type="ORF">F7D73_12285</name>
</gene>
<dbReference type="InterPro" id="IPR031549">
    <property type="entry name" value="ASH"/>
</dbReference>
<evidence type="ECO:0000313" key="12">
    <source>
        <dbReference type="EMBL" id="MQN81709.1"/>
    </source>
</evidence>
<evidence type="ECO:0000256" key="8">
    <source>
        <dbReference type="ARBA" id="ARBA00023273"/>
    </source>
</evidence>
<dbReference type="InterPro" id="IPR023828">
    <property type="entry name" value="Peptidase_S8_Ser-AS"/>
</dbReference>
<dbReference type="RefSeq" id="WP_153125109.1">
    <property type="nucleotide sequence ID" value="NZ_VZCB01000089.1"/>
</dbReference>
<dbReference type="InterPro" id="IPR036852">
    <property type="entry name" value="Peptidase_S8/S53_dom_sf"/>
</dbReference>
<sequence length="2634" mass="283586">MTRRLLLLVCAVLCLGSNVRISAQSTSSTTQSAESNFVEGVVRVKLQREIADRMIAAKLPLSVKGTSKKYVQTGVTPLDRVNQKVKAVSMTRVFPYAGKNEAKHKAFGLDLWYDVHYEALGMKLAQARNLFRSAEGVSYAQRIPLYKPIGGERFLEVSPAAVAKAAKAASTMPFNDPLLNDQWHYNNDGHIAGTKVGADANVFKAWETGVTGSKDVVVAIIDGGFQVDHPDLKDNVWINTAELNGKPGVDDDGDGYVDDIYGYNFVINSSDINAHSHGTHVAGTVGATNNNGIGVCGVAGGSDGKGGVKMMVCQVFDSRASSSAVADFGAAIVYAADRGASIAQCSWGASVAGDEDKSVTEAVNYFTKNGGGDKMNGGLCIFAAGNNGEEGDYYPGCLDKVVAVGSMAPDGSVAYYSNRGKWVDVTAPGGLEDNGQQYGVLSTLPNSTYGYNEGTSMACPHVSGIAALILSKYGNKQFSNETLRTLLTTSVNDLYTQNPEYEGLMGSGYIDAYKALQGKEGSVPEAVADFTVTASHDNALIEWTIPETEEKSIDHHVIYYSTEAFSATDDLNKLSSATVDTKFKYSGDKMSYEVEGLKASTKYYFAIVAYNRWGKASAVSPIKEATTNAGPKVQVDQKNLSMTVDATKASTAEASFNVKNAGEGVLKYQLTTATTRATMSTSARNLKPNPGQVLPFSGTVSPTLAKRNAVASSDYKAENWPDTLTYSNYVYSYIGETDTKLPNALAQYFYVDKATYPNGFNLTDLLIQGQNGQNPEIEIYDGSRSISRASLIQKINYDFWAYNYPITLKEQIYFAPGSSFWVVAKFPAGAKNPLATGKTERTDIAQYSFYSSDNGTTWTQLSEVLKGTSFESVASQLTWAVQAVSKNPDWSQVLNPEPISGEVRPNESQKVTLKNDGQKLVNGTYEFNIHVKSNEAVDSKQQVALAMTVKGYKPELHSQQLVDFGDLLVGQTKTIDVELTNSGYGVFGGKYGMLQAPKNVKSSSDQFNVPKGANNIAARSTGTLPVTFAPTKEGNFSSTITLTDKNGNQHSFLVRGVASVPAKQSVTPDVYEAGDLKVGGEDKTATITIKNTGNYPLQYVFPKFSSEKIVGSTAKVHKFGYTTISNVAGDESFEYEPAPELADEKDITSQFTNDNWQSGPIKVGFKFPFYGKDYDEIYVSSYGGVSMQQMDGRISCMVPTGDCVQGLGYISAYTNSGWMDMGANSKITYGHKNGKLYVKFKNVVTPATNGGGETTTISFHMALCPDGSVEVYYDDYNPAGVFGSGGHNFVGVSDIAASDPCIFVDANKVQEDNDGLDAPYYDIVTGSAIKIVAPAKSMIKSLSSTDGYVGNGESKEIKVTLAANDELVAGPLTNYLTVITNDPINPSASVKLTANIVGDNLKAEAALDSTSVDFGKVFRTSAQQRTVLLSNNGKDALQVAGVSVKNGKFTLAEEMKAAFSVPAGQGKDIVVTLPTAEKGTVEDVLVITYQDGTTKEIPLKAEVIGNPTWKSNPESLKVETPYGTNVEKTIQVTNEGDEDLTFSAEPASWFSASDLEAAGKSSVDYVFKSKLDGFDIPYNWVDITNDYTEHMPYAYYIDKTDFKKVELPFEFPFYGKKYKSMYIYNTGFVSFDAPVEDYKQFPEPPASLPTTETFYTNIICPFWGNHSMNTPSSDGVYYKAKDDEVIVSYKNYGNTMMQGMNFEVILRKDGSFKFQYNVDPDGFQLGVFGLCGIMDHTGTRGITPADMYITDGNAVEFSPYKNYVVAPGEQVEMPVELKANQLADTYDYELNVTTNDPSRASVKIPVTLNITGEAQAKFPEIINVEQPVDENAIDPSYYEFYVVNKGTKAFTITDVASEMFTGSESDDPDVEPSAPEGELEVYTAQSNNGGDDGIDPGPMALAADAAKAWVPYKSGMMAPIVVGTDTVKFRIAPYNVYEVHKKDFPLVFTVEGLNEETHTSTIKLNITEAPVMAFDPEELHIENVASDYKGTRTVNLKNDGEYKLTYSLSLDPSGRDAGNVDDGSNDPAPAYNVISYPSEDVAKNFVATCVEKISGKKGMVKALGLKKVKDDQKFIYDLPTGYEGNALYYPVLNPVANAQAALMGTGATALDENFYAATRYEAPAEGFNLTHLYFVGTVGDLENVDIEASVILGNDVTATEKTIGHGKIHIAKEEPLDNGSYQGVPRVLKFDNPIYINPADTFYVVLKYPAGYKSSAMMATKDGDMETNRYMAHLKSLGGWVDIEALYDNAYSYGAFGYFMTCIEKEKGEPWIKLLNEKKEGEIAPGEAIPVQFEVNAKSAYFAKNNKATLVVKSNDPYNKLYNYHIYLDKNAAPVITAPEGETTVPEASKAMVPVTVADAEGEAFTVSLNDADGIASVESYANEDGTQEGISESNGTYTVEAGGSLKLNVALVPDYGTAGKHTFTVNAKDESGNASSVVVNYNVEHTNRAPKYVGPADLALKGGETSAQYYFADFFEDADGDAMTFSAQIADPSLAALYQSENGIIIAAKQVSGSTNINVVATDANGASTTGVIALTVDAATGISNVVAGASKGDVTVNGDAENGNLNVTIGADADKVVLSVYSNAGQLMAQKTLQNVHAGDKASVALGKVAAGVYHLVANVDGKTSAVKFVAK</sequence>
<keyword evidence="3" id="KW-0963">Cytoplasm</keyword>
<dbReference type="NCBIfam" id="NF012200">
    <property type="entry name" value="choice_anch_D"/>
    <property type="match status" value="2"/>
</dbReference>
<dbReference type="GO" id="GO:0004252">
    <property type="term" value="F:serine-type endopeptidase activity"/>
    <property type="evidence" value="ECO:0007669"/>
    <property type="project" value="UniProtKB-UniRule"/>
</dbReference>
<feature type="domain" description="Fibronectin type-III" evidence="11">
    <location>
        <begin position="523"/>
        <end position="630"/>
    </location>
</feature>
<evidence type="ECO:0000256" key="2">
    <source>
        <dbReference type="ARBA" id="ARBA00004496"/>
    </source>
</evidence>
<dbReference type="SUPFAM" id="SSF49265">
    <property type="entry name" value="Fibronectin type III"/>
    <property type="match status" value="1"/>
</dbReference>
<dbReference type="CDD" id="cd00063">
    <property type="entry name" value="FN3"/>
    <property type="match status" value="1"/>
</dbReference>
<dbReference type="InterPro" id="IPR013783">
    <property type="entry name" value="Ig-like_fold"/>
</dbReference>
<name>A0A6G1U3H2_9BACT</name>
<dbReference type="Pfam" id="PF00082">
    <property type="entry name" value="Peptidase_S8"/>
    <property type="match status" value="1"/>
</dbReference>
<evidence type="ECO:0000256" key="1">
    <source>
        <dbReference type="ARBA" id="ARBA00004138"/>
    </source>
</evidence>
<evidence type="ECO:0000313" key="13">
    <source>
        <dbReference type="Proteomes" id="UP000480425"/>
    </source>
</evidence>
<dbReference type="InterPro" id="IPR036116">
    <property type="entry name" value="FN3_sf"/>
</dbReference>
<dbReference type="Pfam" id="PF15780">
    <property type="entry name" value="ASH"/>
    <property type="match status" value="1"/>
</dbReference>
<dbReference type="Gene3D" id="2.60.40.10">
    <property type="entry name" value="Immunoglobulins"/>
    <property type="match status" value="5"/>
</dbReference>
<dbReference type="Pfam" id="PF16361">
    <property type="entry name" value="Peptidase_S8_N"/>
    <property type="match status" value="1"/>
</dbReference>
<evidence type="ECO:0000256" key="5">
    <source>
        <dbReference type="ARBA" id="ARBA00022801"/>
    </source>
</evidence>
<dbReference type="SMART" id="SM00060">
    <property type="entry name" value="FN3"/>
    <property type="match status" value="1"/>
</dbReference>
<dbReference type="Pfam" id="PF22544">
    <property type="entry name" value="HYDIN_VesB_CFA65-like_Ig"/>
    <property type="match status" value="1"/>
</dbReference>
<comment type="subcellular location">
    <subcellularLocation>
        <location evidence="1">Cell projection</location>
        <location evidence="1">Cilium</location>
    </subcellularLocation>
    <subcellularLocation>
        <location evidence="2">Cytoplasm</location>
    </subcellularLocation>
</comment>
<keyword evidence="5 9" id="KW-0378">Hydrolase</keyword>
<accession>A0A6G1U3H2</accession>